<protein>
    <submittedName>
        <fullName evidence="2">Uncharacterized protein</fullName>
    </submittedName>
</protein>
<sequence>MASLAEGAGSSTARQAVASEDTDDHANLVHYPQTDMAQNESLDKMTVGVAGRMPFQKIYVRAANGKKSTTRYNPEEDAPSPEQTVSILPTTEEKVGRPNTMEFLVVGLVLASDPFKQGFHLTSQVKSSHKDPPAFQDQADGHARLASRPSRGSLT</sequence>
<reference evidence="2 4" key="1">
    <citation type="submission" date="2020-04" db="EMBL/GenBank/DDBJ databases">
        <title>Genome Assembly and Annotation of Botryosphaeria dothidea sdau 11-99, a Latent Pathogen of Apple Fruit Ring Rot in China.</title>
        <authorList>
            <person name="Yu C."/>
            <person name="Diao Y."/>
            <person name="Lu Q."/>
            <person name="Zhao J."/>
            <person name="Cui S."/>
            <person name="Peng C."/>
            <person name="He B."/>
            <person name="Liu H."/>
        </authorList>
    </citation>
    <scope>NUCLEOTIDE SEQUENCE [LARGE SCALE GENOMIC DNA]</scope>
    <source>
        <strain evidence="4">sdau11-99</strain>
        <strain evidence="2">Sdau11-99</strain>
    </source>
</reference>
<gene>
    <name evidence="3" type="ORF">GTA08_BOTSDO07289</name>
    <name evidence="2" type="ORF">GTA08_BOTSDO11481</name>
</gene>
<feature type="region of interest" description="Disordered" evidence="1">
    <location>
        <begin position="1"/>
        <end position="40"/>
    </location>
</feature>
<name>A0A8H4IL75_9PEZI</name>
<dbReference type="AlphaFoldDB" id="A0A8H4IL75"/>
<comment type="caution">
    <text evidence="2">The sequence shown here is derived from an EMBL/GenBank/DDBJ whole genome shotgun (WGS) entry which is preliminary data.</text>
</comment>
<dbReference type="Proteomes" id="UP000572817">
    <property type="component" value="Unassembled WGS sequence"/>
</dbReference>
<keyword evidence="4" id="KW-1185">Reference proteome</keyword>
<proteinExistence type="predicted"/>
<evidence type="ECO:0000313" key="2">
    <source>
        <dbReference type="EMBL" id="KAF4301218.1"/>
    </source>
</evidence>
<accession>A0A8H4IL75</accession>
<dbReference type="EMBL" id="WWBZ02000040">
    <property type="protein sequence ID" value="KAF4305578.1"/>
    <property type="molecule type" value="Genomic_DNA"/>
</dbReference>
<dbReference type="OrthoDB" id="3791994at2759"/>
<evidence type="ECO:0000313" key="4">
    <source>
        <dbReference type="Proteomes" id="UP000572817"/>
    </source>
</evidence>
<feature type="region of interest" description="Disordered" evidence="1">
    <location>
        <begin position="63"/>
        <end position="93"/>
    </location>
</feature>
<feature type="region of interest" description="Disordered" evidence="1">
    <location>
        <begin position="122"/>
        <end position="155"/>
    </location>
</feature>
<evidence type="ECO:0000313" key="3">
    <source>
        <dbReference type="EMBL" id="KAF4305578.1"/>
    </source>
</evidence>
<dbReference type="EMBL" id="WWBZ02000082">
    <property type="protein sequence ID" value="KAF4301218.1"/>
    <property type="molecule type" value="Genomic_DNA"/>
</dbReference>
<evidence type="ECO:0000256" key="1">
    <source>
        <dbReference type="SAM" id="MobiDB-lite"/>
    </source>
</evidence>
<organism evidence="2 4">
    <name type="scientific">Botryosphaeria dothidea</name>
    <dbReference type="NCBI Taxonomy" id="55169"/>
    <lineage>
        <taxon>Eukaryota</taxon>
        <taxon>Fungi</taxon>
        <taxon>Dikarya</taxon>
        <taxon>Ascomycota</taxon>
        <taxon>Pezizomycotina</taxon>
        <taxon>Dothideomycetes</taxon>
        <taxon>Dothideomycetes incertae sedis</taxon>
        <taxon>Botryosphaeriales</taxon>
        <taxon>Botryosphaeriaceae</taxon>
        <taxon>Botryosphaeria</taxon>
    </lineage>
</organism>